<evidence type="ECO:0000313" key="8">
    <source>
        <dbReference type="EMBL" id="CAD7654180.1"/>
    </source>
</evidence>
<dbReference type="EMBL" id="OC922455">
    <property type="protein sequence ID" value="CAD7654180.1"/>
    <property type="molecule type" value="Genomic_DNA"/>
</dbReference>
<dbReference type="InterPro" id="IPR001128">
    <property type="entry name" value="Cyt_P450"/>
</dbReference>
<evidence type="ECO:0000256" key="2">
    <source>
        <dbReference type="ARBA" id="ARBA00022617"/>
    </source>
</evidence>
<dbReference type="SUPFAM" id="SSF48264">
    <property type="entry name" value="Cytochrome P450"/>
    <property type="match status" value="1"/>
</dbReference>
<dbReference type="GO" id="GO:0008395">
    <property type="term" value="F:steroid hydroxylase activity"/>
    <property type="evidence" value="ECO:0007669"/>
    <property type="project" value="TreeGrafter"/>
</dbReference>
<dbReference type="InterPro" id="IPR002401">
    <property type="entry name" value="Cyt_P450_E_grp-I"/>
</dbReference>
<comment type="cofactor">
    <cofactor evidence="7">
        <name>heme</name>
        <dbReference type="ChEBI" id="CHEBI:30413"/>
    </cofactor>
</comment>
<dbReference type="Proteomes" id="UP000728032">
    <property type="component" value="Unassembled WGS sequence"/>
</dbReference>
<evidence type="ECO:0000256" key="3">
    <source>
        <dbReference type="ARBA" id="ARBA00022723"/>
    </source>
</evidence>
<evidence type="ECO:0000256" key="6">
    <source>
        <dbReference type="ARBA" id="ARBA00023033"/>
    </source>
</evidence>
<keyword evidence="2 7" id="KW-0349">Heme</keyword>
<protein>
    <recommendedName>
        <fullName evidence="10">Cytochrome P450</fullName>
    </recommendedName>
</protein>
<dbReference type="EMBL" id="CAJPVJ010007630">
    <property type="protein sequence ID" value="CAG2171367.1"/>
    <property type="molecule type" value="Genomic_DNA"/>
</dbReference>
<organism evidence="8">
    <name type="scientific">Oppiella nova</name>
    <dbReference type="NCBI Taxonomy" id="334625"/>
    <lineage>
        <taxon>Eukaryota</taxon>
        <taxon>Metazoa</taxon>
        <taxon>Ecdysozoa</taxon>
        <taxon>Arthropoda</taxon>
        <taxon>Chelicerata</taxon>
        <taxon>Arachnida</taxon>
        <taxon>Acari</taxon>
        <taxon>Acariformes</taxon>
        <taxon>Sarcoptiformes</taxon>
        <taxon>Oribatida</taxon>
        <taxon>Brachypylina</taxon>
        <taxon>Oppioidea</taxon>
        <taxon>Oppiidae</taxon>
        <taxon>Oppiella</taxon>
    </lineage>
</organism>
<accession>A0A7R9M5X1</accession>
<keyword evidence="3 7" id="KW-0479">Metal-binding</keyword>
<gene>
    <name evidence="8" type="ORF">ONB1V03_LOCUS10830</name>
</gene>
<reference evidence="8" key="1">
    <citation type="submission" date="2020-11" db="EMBL/GenBank/DDBJ databases">
        <authorList>
            <person name="Tran Van P."/>
        </authorList>
    </citation>
    <scope>NUCLEOTIDE SEQUENCE</scope>
</reference>
<dbReference type="AlphaFoldDB" id="A0A7R9M5X1"/>
<dbReference type="GO" id="GO:0005506">
    <property type="term" value="F:iron ion binding"/>
    <property type="evidence" value="ECO:0007669"/>
    <property type="project" value="InterPro"/>
</dbReference>
<name>A0A7R9M5X1_9ACAR</name>
<dbReference type="PRINTS" id="PR00385">
    <property type="entry name" value="P450"/>
</dbReference>
<keyword evidence="6" id="KW-0503">Monooxygenase</keyword>
<keyword evidence="4" id="KW-0560">Oxidoreductase</keyword>
<keyword evidence="9" id="KW-1185">Reference proteome</keyword>
<dbReference type="GO" id="GO:0020037">
    <property type="term" value="F:heme binding"/>
    <property type="evidence" value="ECO:0007669"/>
    <property type="project" value="InterPro"/>
</dbReference>
<evidence type="ECO:0000256" key="7">
    <source>
        <dbReference type="PIRSR" id="PIRSR602401-1"/>
    </source>
</evidence>
<evidence type="ECO:0000256" key="1">
    <source>
        <dbReference type="ARBA" id="ARBA00010617"/>
    </source>
</evidence>
<dbReference type="OrthoDB" id="6531954at2759"/>
<evidence type="ECO:0000256" key="4">
    <source>
        <dbReference type="ARBA" id="ARBA00023002"/>
    </source>
</evidence>
<dbReference type="PRINTS" id="PR00463">
    <property type="entry name" value="EP450I"/>
</dbReference>
<dbReference type="PANTHER" id="PTHR24302:SF15">
    <property type="entry name" value="FATTY-ACID PEROXYGENASE"/>
    <property type="match status" value="1"/>
</dbReference>
<comment type="similarity">
    <text evidence="1">Belongs to the cytochrome P450 family.</text>
</comment>
<dbReference type="InterPro" id="IPR050705">
    <property type="entry name" value="Cytochrome_P450_3A"/>
</dbReference>
<dbReference type="Pfam" id="PF00067">
    <property type="entry name" value="p450"/>
    <property type="match status" value="2"/>
</dbReference>
<keyword evidence="5 7" id="KW-0408">Iron</keyword>
<feature type="binding site" description="axial binding residue" evidence="7">
    <location>
        <position position="369"/>
    </location>
    <ligand>
        <name>heme</name>
        <dbReference type="ChEBI" id="CHEBI:30413"/>
    </ligand>
    <ligandPart>
        <name>Fe</name>
        <dbReference type="ChEBI" id="CHEBI:18248"/>
    </ligandPart>
</feature>
<sequence>MSITNLRFGVVKEYLMICGQGVDSPFICLIYKVIGKINKIFYEGLRPCLSITDPQFIRSDSTTPKDPLHTSLFFSKYPEWKRIRAILSPSFTTGKLKSFQPMFRNSLNNLIDKLKDEFKHNEITDLRPIYDSFAFDVISKSAFGLNTNIMDNPDNPIFMAAKSFFQTGLTQQTIADYIKQVIKARIDSNFEAKDLLQLSINASVFSPKVTSNSFEKLTEEEVLAQSINLMAAGYDTTSTQLCFITRFLALNPDFQTQLVDEMNDSFGGKTDVDYESLMKMSYLDAFLKEIMRINCSVNRIDRIATNDCVIDGIFLPKGTSIIIPIWALHLDADNYDEPDVFKPQRFLAENSSNIKDYTYLPFASGPRNCIGKRFAEMEIKYFLELDFYKLIQTSTMKQLMVKVKPRNSQ</sequence>
<dbReference type="InterPro" id="IPR036396">
    <property type="entry name" value="Cyt_P450_sf"/>
</dbReference>
<evidence type="ECO:0000313" key="9">
    <source>
        <dbReference type="Proteomes" id="UP000728032"/>
    </source>
</evidence>
<proteinExistence type="inferred from homology"/>
<dbReference type="PANTHER" id="PTHR24302">
    <property type="entry name" value="CYTOCHROME P450 FAMILY 3"/>
    <property type="match status" value="1"/>
</dbReference>
<dbReference type="Gene3D" id="1.10.630.10">
    <property type="entry name" value="Cytochrome P450"/>
    <property type="match status" value="1"/>
</dbReference>
<evidence type="ECO:0008006" key="10">
    <source>
        <dbReference type="Google" id="ProtNLM"/>
    </source>
</evidence>
<dbReference type="GO" id="GO:0016705">
    <property type="term" value="F:oxidoreductase activity, acting on paired donors, with incorporation or reduction of molecular oxygen"/>
    <property type="evidence" value="ECO:0007669"/>
    <property type="project" value="InterPro"/>
</dbReference>
<evidence type="ECO:0000256" key="5">
    <source>
        <dbReference type="ARBA" id="ARBA00023004"/>
    </source>
</evidence>